<evidence type="ECO:0000256" key="2">
    <source>
        <dbReference type="SAM" id="MobiDB-lite"/>
    </source>
</evidence>
<dbReference type="Proteomes" id="UP000001460">
    <property type="component" value="Unassembled WGS sequence"/>
</dbReference>
<sequence length="136" mass="14897">MSDQENNTKTQQRIIGSNVINISSCEKPDFYVHLAFKMLGDIKGKGNSTTKDSVKSDNEGKNINTSSKHQIHKQVVLAGLGEDTKTVVKVAGELVNSNLIEISNIQTDLRRIGSKGANPLSVPYIVIVCTKRDKEN</sequence>
<accession>B6AEW5</accession>
<protein>
    <recommendedName>
        <fullName evidence="5">DNA/RNA-binding protein Alba-like domain-containing protein</fullName>
    </recommendedName>
</protein>
<dbReference type="GO" id="GO:0003723">
    <property type="term" value="F:RNA binding"/>
    <property type="evidence" value="ECO:0007669"/>
    <property type="project" value="UniProtKB-KW"/>
</dbReference>
<organism evidence="3 4">
    <name type="scientific">Cryptosporidium muris (strain RN66)</name>
    <dbReference type="NCBI Taxonomy" id="441375"/>
    <lineage>
        <taxon>Eukaryota</taxon>
        <taxon>Sar</taxon>
        <taxon>Alveolata</taxon>
        <taxon>Apicomplexa</taxon>
        <taxon>Conoidasida</taxon>
        <taxon>Coccidia</taxon>
        <taxon>Eucoccidiorida</taxon>
        <taxon>Eimeriorina</taxon>
        <taxon>Cryptosporidiidae</taxon>
        <taxon>Cryptosporidium</taxon>
    </lineage>
</organism>
<feature type="region of interest" description="Disordered" evidence="2">
    <location>
        <begin position="42"/>
        <end position="68"/>
    </location>
</feature>
<name>B6AEW5_CRYMR</name>
<dbReference type="GeneID" id="6996132"/>
<dbReference type="RefSeq" id="XP_002141081.1">
    <property type="nucleotide sequence ID" value="XM_002141045.1"/>
</dbReference>
<dbReference type="SUPFAM" id="SSF82704">
    <property type="entry name" value="AlbA-like"/>
    <property type="match status" value="1"/>
</dbReference>
<dbReference type="InterPro" id="IPR036882">
    <property type="entry name" value="Alba-like_dom_sf"/>
</dbReference>
<proteinExistence type="predicted"/>
<evidence type="ECO:0008006" key="5">
    <source>
        <dbReference type="Google" id="ProtNLM"/>
    </source>
</evidence>
<dbReference type="OrthoDB" id="10278103at2759"/>
<evidence type="ECO:0000313" key="4">
    <source>
        <dbReference type="Proteomes" id="UP000001460"/>
    </source>
</evidence>
<keyword evidence="4" id="KW-1185">Reference proteome</keyword>
<evidence type="ECO:0000256" key="1">
    <source>
        <dbReference type="ARBA" id="ARBA00022884"/>
    </source>
</evidence>
<dbReference type="EMBL" id="DS989730">
    <property type="protein sequence ID" value="EEA06732.1"/>
    <property type="molecule type" value="Genomic_DNA"/>
</dbReference>
<gene>
    <name evidence="3" type="ORF">CMU_014070</name>
</gene>
<dbReference type="VEuPathDB" id="CryptoDB:CMU_014070"/>
<dbReference type="AlphaFoldDB" id="B6AEW5"/>
<keyword evidence="1" id="KW-0694">RNA-binding</keyword>
<reference evidence="3" key="1">
    <citation type="submission" date="2008-06" db="EMBL/GenBank/DDBJ databases">
        <authorList>
            <person name="Lorenzi H."/>
            <person name="Inman J."/>
            <person name="Miller J."/>
            <person name="Schobel S."/>
            <person name="Amedeo P."/>
            <person name="Caler E.V."/>
            <person name="da Silva J."/>
        </authorList>
    </citation>
    <scope>NUCLEOTIDE SEQUENCE [LARGE SCALE GENOMIC DNA]</scope>
    <source>
        <strain evidence="3">RN66</strain>
    </source>
</reference>
<dbReference type="Gene3D" id="3.30.110.20">
    <property type="entry name" value="Alba-like domain"/>
    <property type="match status" value="1"/>
</dbReference>
<evidence type="ECO:0000313" key="3">
    <source>
        <dbReference type="EMBL" id="EEA06732.1"/>
    </source>
</evidence>